<gene>
    <name evidence="2" type="ORF">SAMN04489726_5552</name>
</gene>
<evidence type="ECO:0000313" key="3">
    <source>
        <dbReference type="Proteomes" id="UP000183376"/>
    </source>
</evidence>
<accession>A0A1G9ZJV1</accession>
<dbReference type="EMBL" id="LT629701">
    <property type="protein sequence ID" value="SDN21610.1"/>
    <property type="molecule type" value="Genomic_DNA"/>
</dbReference>
<organism evidence="2 3">
    <name type="scientific">Allokutzneria albata</name>
    <name type="common">Kibdelosporangium albatum</name>
    <dbReference type="NCBI Taxonomy" id="211114"/>
    <lineage>
        <taxon>Bacteria</taxon>
        <taxon>Bacillati</taxon>
        <taxon>Actinomycetota</taxon>
        <taxon>Actinomycetes</taxon>
        <taxon>Pseudonocardiales</taxon>
        <taxon>Pseudonocardiaceae</taxon>
        <taxon>Allokutzneria</taxon>
    </lineage>
</organism>
<dbReference type="Pfam" id="PF22564">
    <property type="entry name" value="HAAS"/>
    <property type="match status" value="1"/>
</dbReference>
<evidence type="ECO:0000256" key="1">
    <source>
        <dbReference type="SAM" id="Phobius"/>
    </source>
</evidence>
<evidence type="ECO:0008006" key="4">
    <source>
        <dbReference type="Google" id="ProtNLM"/>
    </source>
</evidence>
<keyword evidence="3" id="KW-1185">Reference proteome</keyword>
<protein>
    <recommendedName>
        <fullName evidence="4">DUF1700 domain-containing protein</fullName>
    </recommendedName>
</protein>
<dbReference type="RefSeq" id="WP_030429957.1">
    <property type="nucleotide sequence ID" value="NZ_LT629701.1"/>
</dbReference>
<name>A0A1G9ZJV1_ALLAB</name>
<dbReference type="AlphaFoldDB" id="A0A1G9ZJV1"/>
<feature type="transmembrane region" description="Helical" evidence="1">
    <location>
        <begin position="95"/>
        <end position="119"/>
    </location>
</feature>
<sequence>MKVEDQLIRGYLDRLHAAARALPEDRGRELIADVAEHLAVALGDPAVTTEADRRQVLDRLGEPEEIVRAALEEQPVTVFPPAQAPARMSPGVKTALITAVVVLAFLLLVLFLSSLLFAANVVETGPSQGSVVVPTPMKSPTG</sequence>
<keyword evidence="1" id="KW-1133">Transmembrane helix</keyword>
<evidence type="ECO:0000313" key="2">
    <source>
        <dbReference type="EMBL" id="SDN21610.1"/>
    </source>
</evidence>
<reference evidence="2 3" key="1">
    <citation type="submission" date="2016-10" db="EMBL/GenBank/DDBJ databases">
        <authorList>
            <person name="de Groot N.N."/>
        </authorList>
    </citation>
    <scope>NUCLEOTIDE SEQUENCE [LARGE SCALE GENOMIC DNA]</scope>
    <source>
        <strain evidence="2 3">DSM 44149</strain>
    </source>
</reference>
<proteinExistence type="predicted"/>
<keyword evidence="1" id="KW-0472">Membrane</keyword>
<dbReference type="Proteomes" id="UP000183376">
    <property type="component" value="Chromosome I"/>
</dbReference>
<keyword evidence="1" id="KW-0812">Transmembrane</keyword>
<dbReference type="STRING" id="211114.SAMN04489726_5552"/>